<evidence type="ECO:0000313" key="2">
    <source>
        <dbReference type="EMBL" id="CAE2308461.1"/>
    </source>
</evidence>
<name>A0A7S4NUS9_9EUKA</name>
<reference evidence="2" key="1">
    <citation type="submission" date="2021-01" db="EMBL/GenBank/DDBJ databases">
        <authorList>
            <person name="Corre E."/>
            <person name="Pelletier E."/>
            <person name="Niang G."/>
            <person name="Scheremetjew M."/>
            <person name="Finn R."/>
            <person name="Kale V."/>
            <person name="Holt S."/>
            <person name="Cochrane G."/>
            <person name="Meng A."/>
            <person name="Brown T."/>
            <person name="Cohen L."/>
        </authorList>
    </citation>
    <scope>NUCLEOTIDE SEQUENCE</scope>
    <source>
        <strain evidence="2">SoJaBio B1-5/56/2</strain>
    </source>
</reference>
<gene>
    <name evidence="2" type="ORF">NAES01612_LOCUS12739</name>
</gene>
<sequence>MSSTEAETLSKPSILKGLGFAKASTDFNRMKGNFREKKKTRHEYYGRSQNMESEHVAVLALLRKKKDAPHSQHEINSLTKSLHDSSRRYHMDAYLQKQQTKGVAILTKHIELDDITEIDDAHLNTKLKELQQEKWKRKAEERRQRVKVSGEKYNQSVLAQKLCQGPSGPGFAAHRGRPQVQAE</sequence>
<evidence type="ECO:0000256" key="1">
    <source>
        <dbReference type="SAM" id="MobiDB-lite"/>
    </source>
</evidence>
<dbReference type="AlphaFoldDB" id="A0A7S4NUS9"/>
<proteinExistence type="predicted"/>
<dbReference type="EMBL" id="HBKR01019462">
    <property type="protein sequence ID" value="CAE2308461.1"/>
    <property type="molecule type" value="Transcribed_RNA"/>
</dbReference>
<organism evidence="2">
    <name type="scientific">Paramoeba aestuarina</name>
    <dbReference type="NCBI Taxonomy" id="180227"/>
    <lineage>
        <taxon>Eukaryota</taxon>
        <taxon>Amoebozoa</taxon>
        <taxon>Discosea</taxon>
        <taxon>Flabellinia</taxon>
        <taxon>Dactylopodida</taxon>
        <taxon>Paramoebidae</taxon>
        <taxon>Paramoeba</taxon>
    </lineage>
</organism>
<protein>
    <submittedName>
        <fullName evidence="2">Uncharacterized protein</fullName>
    </submittedName>
</protein>
<feature type="region of interest" description="Disordered" evidence="1">
    <location>
        <begin position="163"/>
        <end position="183"/>
    </location>
</feature>
<accession>A0A7S4NUS9</accession>